<dbReference type="CDD" id="cd00609">
    <property type="entry name" value="AAT_like"/>
    <property type="match status" value="1"/>
</dbReference>
<dbReference type="GO" id="GO:0003700">
    <property type="term" value="F:DNA-binding transcription factor activity"/>
    <property type="evidence" value="ECO:0007669"/>
    <property type="project" value="InterPro"/>
</dbReference>
<dbReference type="SMART" id="SM00345">
    <property type="entry name" value="HTH_GNTR"/>
    <property type="match status" value="1"/>
</dbReference>
<dbReference type="SUPFAM" id="SSF53383">
    <property type="entry name" value="PLP-dependent transferases"/>
    <property type="match status" value="1"/>
</dbReference>
<dbReference type="PANTHER" id="PTHR46577:SF2">
    <property type="entry name" value="TRANSCRIPTIONAL REGULATORY PROTEIN"/>
    <property type="match status" value="1"/>
</dbReference>
<keyword evidence="8" id="KW-0805">Transcription regulation</keyword>
<dbReference type="SUPFAM" id="SSF46785">
    <property type="entry name" value="Winged helix' DNA-binding domain"/>
    <property type="match status" value="1"/>
</dbReference>
<evidence type="ECO:0000256" key="2">
    <source>
        <dbReference type="ARBA" id="ARBA00005384"/>
    </source>
</evidence>
<evidence type="ECO:0000256" key="9">
    <source>
        <dbReference type="ARBA" id="ARBA00023125"/>
    </source>
</evidence>
<evidence type="ECO:0000256" key="10">
    <source>
        <dbReference type="ARBA" id="ARBA00023163"/>
    </source>
</evidence>
<dbReference type="PANTHER" id="PTHR46577">
    <property type="entry name" value="HTH-TYPE TRANSCRIPTIONAL REGULATORY PROTEIN GABR"/>
    <property type="match status" value="1"/>
</dbReference>
<comment type="cofactor">
    <cofactor evidence="1">
        <name>pyridoxal 5'-phosphate</name>
        <dbReference type="ChEBI" id="CHEBI:597326"/>
    </cofactor>
</comment>
<dbReference type="eggNOG" id="COG1167">
    <property type="taxonomic scope" value="Bacteria"/>
</dbReference>
<dbReference type="InterPro" id="IPR015422">
    <property type="entry name" value="PyrdxlP-dep_Trfase_small"/>
</dbReference>
<dbReference type="Gene3D" id="3.90.1150.10">
    <property type="entry name" value="Aspartate Aminotransferase, domain 1"/>
    <property type="match status" value="1"/>
</dbReference>
<name>A8GH55_SERP5</name>
<keyword evidence="5 12" id="KW-0032">Aminotransferase</keyword>
<proteinExistence type="inferred from homology"/>
<feature type="domain" description="HTH gntR-type" evidence="11">
    <location>
        <begin position="26"/>
        <end position="94"/>
    </location>
</feature>
<dbReference type="Gene3D" id="1.10.10.10">
    <property type="entry name" value="Winged helix-like DNA-binding domain superfamily/Winged helix DNA-binding domain"/>
    <property type="match status" value="1"/>
</dbReference>
<dbReference type="PROSITE" id="PS50949">
    <property type="entry name" value="HTH_GNTR"/>
    <property type="match status" value="1"/>
</dbReference>
<evidence type="ECO:0000256" key="3">
    <source>
        <dbReference type="ARBA" id="ARBA00007441"/>
    </source>
</evidence>
<keyword evidence="10" id="KW-0804">Transcription</keyword>
<accession>A8GH55</accession>
<dbReference type="Pfam" id="PF00155">
    <property type="entry name" value="Aminotran_1_2"/>
    <property type="match status" value="1"/>
</dbReference>
<evidence type="ECO:0000256" key="6">
    <source>
        <dbReference type="ARBA" id="ARBA00022679"/>
    </source>
</evidence>
<keyword evidence="7" id="KW-0663">Pyridoxal phosphate</keyword>
<dbReference type="PRINTS" id="PR00035">
    <property type="entry name" value="HTHGNTR"/>
</dbReference>
<dbReference type="EMBL" id="CP000826">
    <property type="protein sequence ID" value="ABV42445.1"/>
    <property type="molecule type" value="Genomic_DNA"/>
</dbReference>
<dbReference type="KEGG" id="spe:Spro_3347"/>
<dbReference type="STRING" id="399741.Spro_3347"/>
<evidence type="ECO:0000256" key="1">
    <source>
        <dbReference type="ARBA" id="ARBA00001933"/>
    </source>
</evidence>
<dbReference type="Pfam" id="PF00392">
    <property type="entry name" value="GntR"/>
    <property type="match status" value="1"/>
</dbReference>
<evidence type="ECO:0000313" key="12">
    <source>
        <dbReference type="EMBL" id="ABV42445.1"/>
    </source>
</evidence>
<evidence type="ECO:0000256" key="4">
    <source>
        <dbReference type="ARBA" id="ARBA00011738"/>
    </source>
</evidence>
<evidence type="ECO:0000259" key="11">
    <source>
        <dbReference type="PROSITE" id="PS50949"/>
    </source>
</evidence>
<dbReference type="GO" id="GO:0030170">
    <property type="term" value="F:pyridoxal phosphate binding"/>
    <property type="evidence" value="ECO:0007669"/>
    <property type="project" value="InterPro"/>
</dbReference>
<evidence type="ECO:0000256" key="5">
    <source>
        <dbReference type="ARBA" id="ARBA00022576"/>
    </source>
</evidence>
<dbReference type="InterPro" id="IPR051446">
    <property type="entry name" value="HTH_trans_reg/aminotransferase"/>
</dbReference>
<organism evidence="12">
    <name type="scientific">Serratia proteamaculans (strain 568)</name>
    <dbReference type="NCBI Taxonomy" id="399741"/>
    <lineage>
        <taxon>Bacteria</taxon>
        <taxon>Pseudomonadati</taxon>
        <taxon>Pseudomonadota</taxon>
        <taxon>Gammaproteobacteria</taxon>
        <taxon>Enterobacterales</taxon>
        <taxon>Yersiniaceae</taxon>
        <taxon>Serratia</taxon>
    </lineage>
</organism>
<protein>
    <submittedName>
        <fullName evidence="12">Transcriptional regulator, GntR family with aminotransferase domain</fullName>
    </submittedName>
</protein>
<dbReference type="GO" id="GO:0008483">
    <property type="term" value="F:transaminase activity"/>
    <property type="evidence" value="ECO:0007669"/>
    <property type="project" value="UniProtKB-KW"/>
</dbReference>
<keyword evidence="6 12" id="KW-0808">Transferase</keyword>
<keyword evidence="9" id="KW-0238">DNA-binding</keyword>
<comment type="similarity">
    <text evidence="2">In the C-terminal section; belongs to the class-I pyridoxal-phosphate-dependent aminotransferase family.</text>
</comment>
<evidence type="ECO:0000256" key="8">
    <source>
        <dbReference type="ARBA" id="ARBA00023015"/>
    </source>
</evidence>
<gene>
    <name evidence="12" type="ordered locus">Spro_3347</name>
</gene>
<dbReference type="GO" id="GO:0003677">
    <property type="term" value="F:DNA binding"/>
    <property type="evidence" value="ECO:0007669"/>
    <property type="project" value="UniProtKB-KW"/>
</dbReference>
<dbReference type="InterPro" id="IPR015421">
    <property type="entry name" value="PyrdxlP-dep_Trfase_major"/>
</dbReference>
<reference evidence="12" key="1">
    <citation type="submission" date="2007-09" db="EMBL/GenBank/DDBJ databases">
        <title>Complete sequence of chromosome of Serratia proteamaculans 568.</title>
        <authorList>
            <consortium name="US DOE Joint Genome Institute"/>
            <person name="Copeland A."/>
            <person name="Lucas S."/>
            <person name="Lapidus A."/>
            <person name="Barry K."/>
            <person name="Glavina del Rio T."/>
            <person name="Dalin E."/>
            <person name="Tice H."/>
            <person name="Pitluck S."/>
            <person name="Chain P."/>
            <person name="Malfatti S."/>
            <person name="Shin M."/>
            <person name="Vergez L."/>
            <person name="Schmutz J."/>
            <person name="Larimer F."/>
            <person name="Land M."/>
            <person name="Hauser L."/>
            <person name="Kyrpides N."/>
            <person name="Kim E."/>
            <person name="Taghavi S."/>
            <person name="Newman L."/>
            <person name="Vangronsveld J."/>
            <person name="van der Lelie D."/>
            <person name="Richardson P."/>
        </authorList>
    </citation>
    <scope>NUCLEOTIDE SEQUENCE [LARGE SCALE GENOMIC DNA]</scope>
    <source>
        <strain evidence="12">568</strain>
    </source>
</reference>
<dbReference type="HOGENOM" id="CLU_017584_0_0_6"/>
<dbReference type="Gene3D" id="3.40.640.10">
    <property type="entry name" value="Type I PLP-dependent aspartate aminotransferase-like (Major domain)"/>
    <property type="match status" value="1"/>
</dbReference>
<comment type="similarity">
    <text evidence="3">Belongs to the class-I pyridoxal-phosphate-dependent aminotransferase family.</text>
</comment>
<dbReference type="FunFam" id="3.40.640.10:FF:000053">
    <property type="entry name" value="Aminotransferase, class I"/>
    <property type="match status" value="1"/>
</dbReference>
<dbReference type="AlphaFoldDB" id="A8GH55"/>
<dbReference type="CDD" id="cd07377">
    <property type="entry name" value="WHTH_GntR"/>
    <property type="match status" value="1"/>
</dbReference>
<dbReference type="InterPro" id="IPR036390">
    <property type="entry name" value="WH_DNA-bd_sf"/>
</dbReference>
<dbReference type="InterPro" id="IPR036388">
    <property type="entry name" value="WH-like_DNA-bd_sf"/>
</dbReference>
<dbReference type="InterPro" id="IPR004839">
    <property type="entry name" value="Aminotransferase_I/II_large"/>
</dbReference>
<evidence type="ECO:0000256" key="7">
    <source>
        <dbReference type="ARBA" id="ARBA00022898"/>
    </source>
</evidence>
<comment type="subunit">
    <text evidence="4">Homodimer.</text>
</comment>
<dbReference type="InterPro" id="IPR015424">
    <property type="entry name" value="PyrdxlP-dep_Trfase"/>
</dbReference>
<sequence length="500" mass="55705">MGYSKKCHQLPSQFCMHIPLDRQQDVPLYLQIEEALRRAILSGVFVDGDKLPSTRQLAGELAVSRLTVDNAYAELAAKGFLRQRRGSGAYVQHPLAQPAQPQPATDVPFPAERFTTLTSRLDGYPDIPLPDSIINFAAGVGSPKVFPQEEFRKILLSVLSRHAEEAFSYGEYCGYYPLRDTLGRILTAQGIPTHAEQLLITNGSQHAISLIVQSLLEPGDTVIVEQPTYAEALGLLRLHRINIVTIPSDRHGMLVDQLPALLEKHRPKLIYTIPNFHNPTGRCMSEARRRRLLALAQHAGVVILEDDFVGDLRYNGKQLPSLRALAQPGAVIYVSTFSKMLLPSMRIGYLVADSEHYQCIARLKHVDSFTSSNLIQRALDAFVTIGRYDKQLRRAGRVYRQHRDVMVAALQQQLPPGCRFETPEGGLFIWLTLPAAVSTEALMPVAWREGVTFARGECFYAEEQRGAHGLRLNFAANTPPLIEEGIARLCRAISQVIDSE</sequence>
<dbReference type="InterPro" id="IPR000524">
    <property type="entry name" value="Tscrpt_reg_HTH_GntR"/>
</dbReference>